<feature type="domain" description="DUF1559" evidence="1">
    <location>
        <begin position="28"/>
        <end position="104"/>
    </location>
</feature>
<dbReference type="InterPro" id="IPR011453">
    <property type="entry name" value="DUF1559"/>
</dbReference>
<name>A0A2S8FIY5_9BACT</name>
<sequence length="230" mass="25695">MKVTIGCLTVLLGLALLVVFMPNLDTPRTQSRRMQVMMDLKRIGLALSYYEAEHGTLPPAVVSDAERNSLYSWRVLLLPYLEQHNLYEEFDLDQAWDSPANLSLSSKIPTCYICWHLDYSQGETAFVALVSTDERRTAILRETSQALADIAADDGLAATAIVVEDRSHPVIWSQPQDVSPEQFLDNLPTDESITPWVALVTCDTSTSEIENPTRTKLLPLLYANDGKVPK</sequence>
<evidence type="ECO:0000259" key="1">
    <source>
        <dbReference type="Pfam" id="PF07596"/>
    </source>
</evidence>
<dbReference type="PANTHER" id="PTHR30093:SF2">
    <property type="entry name" value="TYPE II SECRETION SYSTEM PROTEIN H"/>
    <property type="match status" value="1"/>
</dbReference>
<reference evidence="2 3" key="1">
    <citation type="submission" date="2018-02" db="EMBL/GenBank/DDBJ databases">
        <title>Comparative genomes isolates from brazilian mangrove.</title>
        <authorList>
            <person name="Araujo J.E."/>
            <person name="Taketani R.G."/>
            <person name="Silva M.C.P."/>
            <person name="Loureco M.V."/>
            <person name="Andreote F.D."/>
        </authorList>
    </citation>
    <scope>NUCLEOTIDE SEQUENCE [LARGE SCALE GENOMIC DNA]</scope>
    <source>
        <strain evidence="2 3">Hex-1 MGV</strain>
    </source>
</reference>
<proteinExistence type="predicted"/>
<dbReference type="Pfam" id="PF07596">
    <property type="entry name" value="SBP_bac_10"/>
    <property type="match status" value="1"/>
</dbReference>
<gene>
    <name evidence="2" type="ORF">C5Y83_17985</name>
</gene>
<organism evidence="2 3">
    <name type="scientific">Blastopirellula marina</name>
    <dbReference type="NCBI Taxonomy" id="124"/>
    <lineage>
        <taxon>Bacteria</taxon>
        <taxon>Pseudomonadati</taxon>
        <taxon>Planctomycetota</taxon>
        <taxon>Planctomycetia</taxon>
        <taxon>Pirellulales</taxon>
        <taxon>Pirellulaceae</taxon>
        <taxon>Blastopirellula</taxon>
    </lineage>
</organism>
<evidence type="ECO:0000313" key="3">
    <source>
        <dbReference type="Proteomes" id="UP000238322"/>
    </source>
</evidence>
<comment type="caution">
    <text evidence="2">The sequence shown here is derived from an EMBL/GenBank/DDBJ whole genome shotgun (WGS) entry which is preliminary data.</text>
</comment>
<accession>A0A2S8FIY5</accession>
<dbReference type="InterPro" id="IPR045584">
    <property type="entry name" value="Pilin-like"/>
</dbReference>
<dbReference type="SUPFAM" id="SSF54523">
    <property type="entry name" value="Pili subunits"/>
    <property type="match status" value="1"/>
</dbReference>
<dbReference type="OrthoDB" id="288790at2"/>
<dbReference type="PANTHER" id="PTHR30093">
    <property type="entry name" value="GENERAL SECRETION PATHWAY PROTEIN G"/>
    <property type="match status" value="1"/>
</dbReference>
<protein>
    <recommendedName>
        <fullName evidence="1">DUF1559 domain-containing protein</fullName>
    </recommendedName>
</protein>
<dbReference type="RefSeq" id="WP_105331140.1">
    <property type="nucleotide sequence ID" value="NZ_PUHY01000012.1"/>
</dbReference>
<dbReference type="AlphaFoldDB" id="A0A2S8FIY5"/>
<evidence type="ECO:0000313" key="2">
    <source>
        <dbReference type="EMBL" id="PQO32128.1"/>
    </source>
</evidence>
<dbReference type="Proteomes" id="UP000238322">
    <property type="component" value="Unassembled WGS sequence"/>
</dbReference>
<dbReference type="EMBL" id="PUHY01000012">
    <property type="protein sequence ID" value="PQO32128.1"/>
    <property type="molecule type" value="Genomic_DNA"/>
</dbReference>